<accession>A0ABD3SZ67</accession>
<dbReference type="EMBL" id="JBJXBP010000005">
    <property type="protein sequence ID" value="KAL3829616.1"/>
    <property type="molecule type" value="Genomic_DNA"/>
</dbReference>
<comment type="caution">
    <text evidence="1">The sequence shown here is derived from an EMBL/GenBank/DDBJ whole genome shotgun (WGS) entry which is preliminary data.</text>
</comment>
<reference evidence="1 2" key="1">
    <citation type="submission" date="2024-12" db="EMBL/GenBank/DDBJ databases">
        <title>The unique morphological basis and parallel evolutionary history of personate flowers in Penstemon.</title>
        <authorList>
            <person name="Depatie T.H."/>
            <person name="Wessinger C.A."/>
        </authorList>
    </citation>
    <scope>NUCLEOTIDE SEQUENCE [LARGE SCALE GENOMIC DNA]</scope>
    <source>
        <strain evidence="1">WTNN_2</strain>
        <tissue evidence="1">Leaf</tissue>
    </source>
</reference>
<evidence type="ECO:0000313" key="2">
    <source>
        <dbReference type="Proteomes" id="UP001634393"/>
    </source>
</evidence>
<sequence length="92" mass="10207">MKSEISDQTVLIHGIMQHISSITITLSKSLYTLSRASGNIFNTIPIAINIKPVPCCSVKGLVKIIYDNNNVTAFLAVVIYTKIIFQIRIKDN</sequence>
<gene>
    <name evidence="1" type="ORF">ACJIZ3_018418</name>
</gene>
<proteinExistence type="predicted"/>
<evidence type="ECO:0000313" key="1">
    <source>
        <dbReference type="EMBL" id="KAL3829616.1"/>
    </source>
</evidence>
<keyword evidence="2" id="KW-1185">Reference proteome</keyword>
<organism evidence="1 2">
    <name type="scientific">Penstemon smallii</name>
    <dbReference type="NCBI Taxonomy" id="265156"/>
    <lineage>
        <taxon>Eukaryota</taxon>
        <taxon>Viridiplantae</taxon>
        <taxon>Streptophyta</taxon>
        <taxon>Embryophyta</taxon>
        <taxon>Tracheophyta</taxon>
        <taxon>Spermatophyta</taxon>
        <taxon>Magnoliopsida</taxon>
        <taxon>eudicotyledons</taxon>
        <taxon>Gunneridae</taxon>
        <taxon>Pentapetalae</taxon>
        <taxon>asterids</taxon>
        <taxon>lamiids</taxon>
        <taxon>Lamiales</taxon>
        <taxon>Plantaginaceae</taxon>
        <taxon>Cheloneae</taxon>
        <taxon>Penstemon</taxon>
    </lineage>
</organism>
<dbReference type="Proteomes" id="UP001634393">
    <property type="component" value="Unassembled WGS sequence"/>
</dbReference>
<protein>
    <submittedName>
        <fullName evidence="1">Uncharacterized protein</fullName>
    </submittedName>
</protein>
<name>A0ABD3SZ67_9LAMI</name>
<dbReference type="AlphaFoldDB" id="A0ABD3SZ67"/>